<evidence type="ECO:0000313" key="9">
    <source>
        <dbReference type="Proteomes" id="UP000317650"/>
    </source>
</evidence>
<comment type="caution">
    <text evidence="8">The sequence shown here is derived from an EMBL/GenBank/DDBJ whole genome shotgun (WGS) entry which is preliminary data.</text>
</comment>
<comment type="similarity">
    <text evidence="4 5">Belongs to the small heat shock protein (HSP20) family.</text>
</comment>
<evidence type="ECO:0000313" key="8">
    <source>
        <dbReference type="EMBL" id="THU64779.1"/>
    </source>
</evidence>
<evidence type="ECO:0000256" key="4">
    <source>
        <dbReference type="PROSITE-ProRule" id="PRU00285"/>
    </source>
</evidence>
<gene>
    <name evidence="8" type="ORF">C4D60_Mb01t30030</name>
</gene>
<dbReference type="Proteomes" id="UP000317650">
    <property type="component" value="Chromosome 1"/>
</dbReference>
<dbReference type="InterPro" id="IPR008978">
    <property type="entry name" value="HSP20-like_chaperone"/>
</dbReference>
<dbReference type="Gene3D" id="2.60.40.790">
    <property type="match status" value="1"/>
</dbReference>
<accession>A0A4S8JRS4</accession>
<sequence length="401" mass="44453">METRQRSTLPQRVYEDFVPQHELLREQDEDTLVVNVAGTFFCYRFRSINTSNSSIFLENKKLFCCSFFLHVGFSKDQLKVKINRHGKLEMTGERPLTDTKWSRFHKEFQVPDRSTLERIRAKFYYGLLEITLPKSSGMAAVQDEPAEAVKQQDVKKNQESDAQKVEEDKKDQLKEPKGTEKVAGKDGDEDGEEGTERIDAGKKAAVTPASYCGGKPKLVKVKLKIGKLNSGTCQARQAEELGAVVAFTSCGKAFSFGDDSIRRYLRLAREHDGNQDGREECGSVKATGMEDPVRRLRFLEELRRKAIAPAEDLAQAWAEATVVSSSNGGTEAGEPFLVGATTSWGPSPLMETPVGDCSYRSSEEDSLERCGTVEEPFVVDATVSWPSSHHSPMSGDAFAAG</sequence>
<dbReference type="SUPFAM" id="SSF49764">
    <property type="entry name" value="HSP20-like chaperones"/>
    <property type="match status" value="1"/>
</dbReference>
<evidence type="ECO:0000256" key="2">
    <source>
        <dbReference type="ARBA" id="ARBA00022475"/>
    </source>
</evidence>
<reference evidence="8 9" key="1">
    <citation type="journal article" date="2019" name="Nat. Plants">
        <title>Genome sequencing of Musa balbisiana reveals subgenome evolution and function divergence in polyploid bananas.</title>
        <authorList>
            <person name="Yao X."/>
        </authorList>
    </citation>
    <scope>NUCLEOTIDE SEQUENCE [LARGE SCALE GENOMIC DNA]</scope>
    <source>
        <strain evidence="9">cv. DH-PKW</strain>
        <tissue evidence="8">Leaves</tissue>
    </source>
</reference>
<dbReference type="EMBL" id="PYDT01000004">
    <property type="protein sequence ID" value="THU64779.1"/>
    <property type="molecule type" value="Genomic_DNA"/>
</dbReference>
<organism evidence="8 9">
    <name type="scientific">Musa balbisiana</name>
    <name type="common">Banana</name>
    <dbReference type="NCBI Taxonomy" id="52838"/>
    <lineage>
        <taxon>Eukaryota</taxon>
        <taxon>Viridiplantae</taxon>
        <taxon>Streptophyta</taxon>
        <taxon>Embryophyta</taxon>
        <taxon>Tracheophyta</taxon>
        <taxon>Spermatophyta</taxon>
        <taxon>Magnoliopsida</taxon>
        <taxon>Liliopsida</taxon>
        <taxon>Zingiberales</taxon>
        <taxon>Musaceae</taxon>
        <taxon>Musa</taxon>
    </lineage>
</organism>
<keyword evidence="2" id="KW-0472">Membrane</keyword>
<dbReference type="PANTHER" id="PTHR43670">
    <property type="entry name" value="HEAT SHOCK PROTEIN 26"/>
    <property type="match status" value="1"/>
</dbReference>
<dbReference type="PANTHER" id="PTHR43670:SF114">
    <property type="entry name" value="OS05G0592000 PROTEIN"/>
    <property type="match status" value="1"/>
</dbReference>
<dbReference type="GO" id="GO:0006952">
    <property type="term" value="P:defense response"/>
    <property type="evidence" value="ECO:0007669"/>
    <property type="project" value="UniProtKB-KW"/>
</dbReference>
<dbReference type="AlphaFoldDB" id="A0A4S8JRS4"/>
<evidence type="ECO:0000256" key="6">
    <source>
        <dbReference type="SAM" id="MobiDB-lite"/>
    </source>
</evidence>
<keyword evidence="2" id="KW-1003">Cell membrane</keyword>
<dbReference type="STRING" id="52838.A0A4S8JRS4"/>
<feature type="compositionally biased region" description="Basic and acidic residues" evidence="6">
    <location>
        <begin position="150"/>
        <end position="186"/>
    </location>
</feature>
<evidence type="ECO:0000256" key="5">
    <source>
        <dbReference type="RuleBase" id="RU003616"/>
    </source>
</evidence>
<dbReference type="GO" id="GO:0034605">
    <property type="term" value="P:cellular response to heat"/>
    <property type="evidence" value="ECO:0007669"/>
    <property type="project" value="TreeGrafter"/>
</dbReference>
<evidence type="ECO:0000256" key="3">
    <source>
        <dbReference type="ARBA" id="ARBA00022821"/>
    </source>
</evidence>
<keyword evidence="3" id="KW-0611">Plant defense</keyword>
<proteinExistence type="inferred from homology"/>
<feature type="region of interest" description="Disordered" evidence="6">
    <location>
        <begin position="141"/>
        <end position="201"/>
    </location>
</feature>
<feature type="domain" description="SHSP" evidence="7">
    <location>
        <begin position="46"/>
        <end position="149"/>
    </location>
</feature>
<dbReference type="PROSITE" id="PS01031">
    <property type="entry name" value="SHSP"/>
    <property type="match status" value="1"/>
</dbReference>
<keyword evidence="9" id="KW-1185">Reference proteome</keyword>
<evidence type="ECO:0000259" key="7">
    <source>
        <dbReference type="PROSITE" id="PS01031"/>
    </source>
</evidence>
<dbReference type="CDD" id="cd06464">
    <property type="entry name" value="ACD_sHsps-like"/>
    <property type="match status" value="1"/>
</dbReference>
<dbReference type="GO" id="GO:0005886">
    <property type="term" value="C:plasma membrane"/>
    <property type="evidence" value="ECO:0007669"/>
    <property type="project" value="UniProtKB-SubCell"/>
</dbReference>
<protein>
    <recommendedName>
        <fullName evidence="7">SHSP domain-containing protein</fullName>
    </recommendedName>
</protein>
<comment type="subcellular location">
    <subcellularLocation>
        <location evidence="1">Cell membrane</location>
        <topology evidence="1">Single-pass membrane protein</topology>
    </subcellularLocation>
</comment>
<dbReference type="Pfam" id="PF00011">
    <property type="entry name" value="HSP20"/>
    <property type="match status" value="1"/>
</dbReference>
<name>A0A4S8JRS4_MUSBA</name>
<evidence type="ECO:0000256" key="1">
    <source>
        <dbReference type="ARBA" id="ARBA00004162"/>
    </source>
</evidence>
<dbReference type="InterPro" id="IPR002068">
    <property type="entry name" value="A-crystallin/Hsp20_dom"/>
</dbReference>